<keyword evidence="4" id="KW-0804">Transcription</keyword>
<dbReference type="SUPFAM" id="SSF88659">
    <property type="entry name" value="Sigma3 and sigma4 domains of RNA polymerase sigma factors"/>
    <property type="match status" value="1"/>
</dbReference>
<evidence type="ECO:0000256" key="2">
    <source>
        <dbReference type="ARBA" id="ARBA00023082"/>
    </source>
</evidence>
<dbReference type="Gene3D" id="1.20.140.160">
    <property type="match status" value="1"/>
</dbReference>
<dbReference type="GO" id="GO:0016987">
    <property type="term" value="F:sigma factor activity"/>
    <property type="evidence" value="ECO:0007669"/>
    <property type="project" value="UniProtKB-KW"/>
</dbReference>
<dbReference type="InterPro" id="IPR013324">
    <property type="entry name" value="RNA_pol_sigma_r3/r4-like"/>
</dbReference>
<dbReference type="EMBL" id="JAAROL010000001">
    <property type="protein sequence ID" value="MBC1331115.1"/>
    <property type="molecule type" value="Genomic_DNA"/>
</dbReference>
<dbReference type="AlphaFoldDB" id="A0A7X0TN79"/>
<dbReference type="GO" id="GO:0006352">
    <property type="term" value="P:DNA-templated transcription initiation"/>
    <property type="evidence" value="ECO:0007669"/>
    <property type="project" value="InterPro"/>
</dbReference>
<evidence type="ECO:0000256" key="3">
    <source>
        <dbReference type="ARBA" id="ARBA00023125"/>
    </source>
</evidence>
<keyword evidence="2" id="KW-0731">Sigma factor</keyword>
<dbReference type="RefSeq" id="WP_185372980.1">
    <property type="nucleotide sequence ID" value="NZ_JAARNB010000001.1"/>
</dbReference>
<comment type="caution">
    <text evidence="6">The sequence shown here is derived from an EMBL/GenBank/DDBJ whole genome shotgun (WGS) entry which is preliminary data.</text>
</comment>
<gene>
    <name evidence="6" type="ORF">HB759_04040</name>
</gene>
<dbReference type="PANTHER" id="PTHR30385">
    <property type="entry name" value="SIGMA FACTOR F FLAGELLAR"/>
    <property type="match status" value="1"/>
</dbReference>
<proteinExistence type="predicted"/>
<keyword evidence="3" id="KW-0238">DNA-binding</keyword>
<evidence type="ECO:0000313" key="6">
    <source>
        <dbReference type="EMBL" id="MBC1331115.1"/>
    </source>
</evidence>
<accession>A0A7X0TN79</accession>
<protein>
    <submittedName>
        <fullName evidence="6">Sigma-70 family RNA polymerase sigma factor</fullName>
    </submittedName>
</protein>
<sequence length="107" mass="12629">MIRLYKSPTAILNNLHEIREGTYNTARCFQADCDDLMTFNQALRAANLSTKQRRILYMYYIEELNQSEIAYILETSQPNVSMILSRGVRAIKQVYKNWERKELNECT</sequence>
<evidence type="ECO:0000313" key="7">
    <source>
        <dbReference type="Proteomes" id="UP000532866"/>
    </source>
</evidence>
<name>A0A7X0TN79_9LIST</name>
<dbReference type="InterPro" id="IPR007630">
    <property type="entry name" value="RNA_pol_sigma70_r4"/>
</dbReference>
<evidence type="ECO:0000256" key="4">
    <source>
        <dbReference type="ARBA" id="ARBA00023163"/>
    </source>
</evidence>
<dbReference type="InterPro" id="IPR014284">
    <property type="entry name" value="RNA_pol_sigma-70_dom"/>
</dbReference>
<keyword evidence="1" id="KW-0805">Transcription regulation</keyword>
<dbReference type="GO" id="GO:0003677">
    <property type="term" value="F:DNA binding"/>
    <property type="evidence" value="ECO:0007669"/>
    <property type="project" value="UniProtKB-KW"/>
</dbReference>
<evidence type="ECO:0000256" key="1">
    <source>
        <dbReference type="ARBA" id="ARBA00023015"/>
    </source>
</evidence>
<dbReference type="CDD" id="cd06171">
    <property type="entry name" value="Sigma70_r4"/>
    <property type="match status" value="1"/>
</dbReference>
<reference evidence="6 7" key="1">
    <citation type="submission" date="2020-03" db="EMBL/GenBank/DDBJ databases">
        <title>Soil Listeria distribution.</title>
        <authorList>
            <person name="Liao J."/>
            <person name="Wiedmann M."/>
        </authorList>
    </citation>
    <scope>NUCLEOTIDE SEQUENCE [LARGE SCALE GENOMIC DNA]</scope>
    <source>
        <strain evidence="6 7">FSL L7-1833</strain>
    </source>
</reference>
<dbReference type="Proteomes" id="UP000532866">
    <property type="component" value="Unassembled WGS sequence"/>
</dbReference>
<dbReference type="NCBIfam" id="TIGR02937">
    <property type="entry name" value="sigma70-ECF"/>
    <property type="match status" value="1"/>
</dbReference>
<feature type="domain" description="RNA polymerase sigma-70 region 4" evidence="5">
    <location>
        <begin position="47"/>
        <end position="92"/>
    </location>
</feature>
<organism evidence="6 7">
    <name type="scientific">Listeria booriae</name>
    <dbReference type="NCBI Taxonomy" id="1552123"/>
    <lineage>
        <taxon>Bacteria</taxon>
        <taxon>Bacillati</taxon>
        <taxon>Bacillota</taxon>
        <taxon>Bacilli</taxon>
        <taxon>Bacillales</taxon>
        <taxon>Listeriaceae</taxon>
        <taxon>Listeria</taxon>
    </lineage>
</organism>
<dbReference type="Pfam" id="PF04545">
    <property type="entry name" value="Sigma70_r4"/>
    <property type="match status" value="1"/>
</dbReference>
<evidence type="ECO:0000259" key="5">
    <source>
        <dbReference type="Pfam" id="PF04545"/>
    </source>
</evidence>